<evidence type="ECO:0000313" key="4">
    <source>
        <dbReference type="Ensembl" id="ENSSPUP00000001211.1"/>
    </source>
</evidence>
<dbReference type="SMART" id="SM00256">
    <property type="entry name" value="FBOX"/>
    <property type="match status" value="1"/>
</dbReference>
<dbReference type="AlphaFoldDB" id="A0A8D0G624"/>
<dbReference type="InterPro" id="IPR036047">
    <property type="entry name" value="F-box-like_dom_sf"/>
</dbReference>
<dbReference type="Ensembl" id="ENSSPUT00000001281.1">
    <property type="protein sequence ID" value="ENSSPUP00000001211.1"/>
    <property type="gene ID" value="ENSSPUG00000000966.1"/>
</dbReference>
<dbReference type="SUPFAM" id="SSF81383">
    <property type="entry name" value="F-box domain"/>
    <property type="match status" value="1"/>
</dbReference>
<dbReference type="GO" id="GO:0005737">
    <property type="term" value="C:cytoplasm"/>
    <property type="evidence" value="ECO:0007669"/>
    <property type="project" value="TreeGrafter"/>
</dbReference>
<dbReference type="InterPro" id="IPR052121">
    <property type="entry name" value="F-box_SCF_Substrate_Recog"/>
</dbReference>
<dbReference type="Pfam" id="PF12937">
    <property type="entry name" value="F-box-like"/>
    <property type="match status" value="1"/>
</dbReference>
<dbReference type="InterPro" id="IPR001810">
    <property type="entry name" value="F-box_dom"/>
</dbReference>
<comment type="pathway">
    <text evidence="1">Protein modification; protein ubiquitination.</text>
</comment>
<feature type="domain" description="F-box" evidence="3">
    <location>
        <begin position="1"/>
        <end position="46"/>
    </location>
</feature>
<name>A0A8D0G624_SPHPU</name>
<keyword evidence="2" id="KW-0833">Ubl conjugation pathway</keyword>
<evidence type="ECO:0000313" key="5">
    <source>
        <dbReference type="Proteomes" id="UP000694392"/>
    </source>
</evidence>
<accession>A0A8D0G624</accession>
<dbReference type="GeneTree" id="ENSGT00940000162955"/>
<keyword evidence="5" id="KW-1185">Reference proteome</keyword>
<evidence type="ECO:0000256" key="1">
    <source>
        <dbReference type="ARBA" id="ARBA00004906"/>
    </source>
</evidence>
<proteinExistence type="predicted"/>
<dbReference type="PROSITE" id="PS00678">
    <property type="entry name" value="WD_REPEATS_1"/>
    <property type="match status" value="1"/>
</dbReference>
<dbReference type="PANTHER" id="PTHR46550">
    <property type="entry name" value="F-BOX ONLY PROTEIN 3"/>
    <property type="match status" value="1"/>
</dbReference>
<dbReference type="PANTHER" id="PTHR46550:SF2">
    <property type="entry name" value="EXPRESSED SEQUENCE C85627-RELATED"/>
    <property type="match status" value="1"/>
</dbReference>
<reference evidence="4" key="1">
    <citation type="submission" date="2025-08" db="UniProtKB">
        <authorList>
            <consortium name="Ensembl"/>
        </authorList>
    </citation>
    <scope>IDENTIFICATION</scope>
</reference>
<evidence type="ECO:0000259" key="3">
    <source>
        <dbReference type="PROSITE" id="PS50181"/>
    </source>
</evidence>
<protein>
    <recommendedName>
        <fullName evidence="3">F-box domain-containing protein</fullName>
    </recommendedName>
</protein>
<dbReference type="InterPro" id="IPR015943">
    <property type="entry name" value="WD40/YVTN_repeat-like_dom_sf"/>
</dbReference>
<dbReference type="Gene3D" id="1.20.1280.50">
    <property type="match status" value="1"/>
</dbReference>
<evidence type="ECO:0000256" key="2">
    <source>
        <dbReference type="ARBA" id="ARBA00022786"/>
    </source>
</evidence>
<dbReference type="Gene3D" id="2.130.10.10">
    <property type="entry name" value="YVTN repeat-like/Quinoprotein amine dehydrogenase"/>
    <property type="match status" value="1"/>
</dbReference>
<dbReference type="Proteomes" id="UP000694392">
    <property type="component" value="Unplaced"/>
</dbReference>
<sequence length="145" mass="16390">MGSESLTLDCLFHIFSYLEAPDLLSAARVNKVWSEAAETASLWRRMCLDRWAFCNIANLTPGEQTWKKYYLHRSKLENRIASGRPSADYICKPMRGHNGQIVGLAYLSDNEHMFDAGKLQSIVCTASTDGTVRAWNVQEVRLTCV</sequence>
<reference evidence="4" key="2">
    <citation type="submission" date="2025-09" db="UniProtKB">
        <authorList>
            <consortium name="Ensembl"/>
        </authorList>
    </citation>
    <scope>IDENTIFICATION</scope>
</reference>
<dbReference type="InterPro" id="IPR019775">
    <property type="entry name" value="WD40_repeat_CS"/>
</dbReference>
<dbReference type="PROSITE" id="PS50181">
    <property type="entry name" value="FBOX"/>
    <property type="match status" value="1"/>
</dbReference>
<dbReference type="OMA" id="AFCNIAN"/>
<organism evidence="4 5">
    <name type="scientific">Sphenodon punctatus</name>
    <name type="common">Tuatara</name>
    <name type="synonym">Hatteria punctata</name>
    <dbReference type="NCBI Taxonomy" id="8508"/>
    <lineage>
        <taxon>Eukaryota</taxon>
        <taxon>Metazoa</taxon>
        <taxon>Chordata</taxon>
        <taxon>Craniata</taxon>
        <taxon>Vertebrata</taxon>
        <taxon>Euteleostomi</taxon>
        <taxon>Lepidosauria</taxon>
        <taxon>Sphenodontia</taxon>
        <taxon>Sphenodontidae</taxon>
        <taxon>Sphenodon</taxon>
    </lineage>
</organism>